<name>Q6FLF1_CANGA</name>
<protein>
    <submittedName>
        <fullName evidence="2">Uncharacterized protein</fullName>
    </submittedName>
</protein>
<dbReference type="Proteomes" id="UP000002428">
    <property type="component" value="Chromosome L"/>
</dbReference>
<dbReference type="RefSeq" id="XP_448943.1">
    <property type="nucleotide sequence ID" value="XM_448943.1"/>
</dbReference>
<dbReference type="VEuPathDB" id="FungiDB:CAGL0L03894g"/>
<keyword evidence="3" id="KW-1185">Reference proteome</keyword>
<dbReference type="KEGG" id="cgr:2890546"/>
<dbReference type="AlphaFoldDB" id="Q6FLF1"/>
<dbReference type="HOGENOM" id="CLU_1626806_0_0_1"/>
<dbReference type="InParanoid" id="Q6FLF1"/>
<dbReference type="CGD" id="CAL0135050">
    <property type="gene designation" value="CAGL0L03894g"/>
</dbReference>
<accession>Q6FLF1</accession>
<dbReference type="EMBL" id="CR380958">
    <property type="protein sequence ID" value="CAG61913.1"/>
    <property type="molecule type" value="Genomic_DNA"/>
</dbReference>
<proteinExistence type="predicted"/>
<gene>
    <name evidence="1 2" type="ordered locus">CAGL0L03894g</name>
</gene>
<reference evidence="2 3" key="1">
    <citation type="journal article" date="2004" name="Nature">
        <title>Genome evolution in yeasts.</title>
        <authorList>
            <consortium name="Genolevures"/>
            <person name="Dujon B."/>
            <person name="Sherman D."/>
            <person name="Fischer G."/>
            <person name="Durrens P."/>
            <person name="Casaregola S."/>
            <person name="Lafontaine I."/>
            <person name="de Montigny J."/>
            <person name="Marck C."/>
            <person name="Neuveglise C."/>
            <person name="Talla E."/>
            <person name="Goffard N."/>
            <person name="Frangeul L."/>
            <person name="Aigle M."/>
            <person name="Anthouard V."/>
            <person name="Babour A."/>
            <person name="Barbe V."/>
            <person name="Barnay S."/>
            <person name="Blanchin S."/>
            <person name="Beckerich J.M."/>
            <person name="Beyne E."/>
            <person name="Bleykasten C."/>
            <person name="Boisrame A."/>
            <person name="Boyer J."/>
            <person name="Cattolico L."/>
            <person name="Confanioleri F."/>
            <person name="de Daruvar A."/>
            <person name="Despons L."/>
            <person name="Fabre E."/>
            <person name="Fairhead C."/>
            <person name="Ferry-Dumazet H."/>
            <person name="Groppi A."/>
            <person name="Hantraye F."/>
            <person name="Hennequin C."/>
            <person name="Jauniaux N."/>
            <person name="Joyet P."/>
            <person name="Kachouri R."/>
            <person name="Kerrest A."/>
            <person name="Koszul R."/>
            <person name="Lemaire M."/>
            <person name="Lesur I."/>
            <person name="Ma L."/>
            <person name="Muller H."/>
            <person name="Nicaud J.M."/>
            <person name="Nikolski M."/>
            <person name="Oztas S."/>
            <person name="Ozier-Kalogeropoulos O."/>
            <person name="Pellenz S."/>
            <person name="Potier S."/>
            <person name="Richard G.F."/>
            <person name="Straub M.L."/>
            <person name="Suleau A."/>
            <person name="Swennene D."/>
            <person name="Tekaia F."/>
            <person name="Wesolowski-Louvel M."/>
            <person name="Westhof E."/>
            <person name="Wirth B."/>
            <person name="Zeniou-Meyer M."/>
            <person name="Zivanovic I."/>
            <person name="Bolotin-Fukuhara M."/>
            <person name="Thierry A."/>
            <person name="Bouchier C."/>
            <person name="Caudron B."/>
            <person name="Scarpelli C."/>
            <person name="Gaillardin C."/>
            <person name="Weissenbach J."/>
            <person name="Wincker P."/>
            <person name="Souciet J.L."/>
        </authorList>
    </citation>
    <scope>NUCLEOTIDE SEQUENCE [LARGE SCALE GENOMIC DNA]</scope>
    <source>
        <strain evidence="3">ATCC 2001 / BCRC 20586 / JCM 3761 / NBRC 0622 / NRRL Y-65 / CBS 138</strain>
    </source>
</reference>
<sequence>MAIVVAKSEKDCVPAPSPRHSGTLKLFSLFNSLRPPVIPFPIPPSPLVTHFTYNAVMQSVLLSTGLNTQDRLCILKRLFSYSAASTKTHSPGLYTILTDKRSTSTLAYRSYVRYSVKTQECTIFVSVKTKKEEIERPHPVVCNTIYARSSLQDFIAGIPCFIF</sequence>
<evidence type="ECO:0000313" key="1">
    <source>
        <dbReference type="CGD" id="CAL0135050"/>
    </source>
</evidence>
<evidence type="ECO:0000313" key="3">
    <source>
        <dbReference type="Proteomes" id="UP000002428"/>
    </source>
</evidence>
<evidence type="ECO:0000313" key="2">
    <source>
        <dbReference type="EMBL" id="CAG61913.1"/>
    </source>
</evidence>
<organism evidence="2 3">
    <name type="scientific">Candida glabrata (strain ATCC 2001 / BCRC 20586 / JCM 3761 / NBRC 0622 / NRRL Y-65 / CBS 138)</name>
    <name type="common">Yeast</name>
    <name type="synonym">Nakaseomyces glabratus</name>
    <dbReference type="NCBI Taxonomy" id="284593"/>
    <lineage>
        <taxon>Eukaryota</taxon>
        <taxon>Fungi</taxon>
        <taxon>Dikarya</taxon>
        <taxon>Ascomycota</taxon>
        <taxon>Saccharomycotina</taxon>
        <taxon>Saccharomycetes</taxon>
        <taxon>Saccharomycetales</taxon>
        <taxon>Saccharomycetaceae</taxon>
        <taxon>Nakaseomyces</taxon>
    </lineage>
</organism>